<dbReference type="PANTHER" id="PTHR42939:SF3">
    <property type="entry name" value="ABC TRANSPORTER ATP-BINDING COMPONENT"/>
    <property type="match status" value="1"/>
</dbReference>
<dbReference type="RefSeq" id="WP_031589344.1">
    <property type="nucleotide sequence ID" value="NZ_FNGT01000022.1"/>
</dbReference>
<dbReference type="OrthoDB" id="9804819at2"/>
<evidence type="ECO:0000256" key="3">
    <source>
        <dbReference type="ARBA" id="ARBA00022840"/>
    </source>
</evidence>
<dbReference type="EMBL" id="FNNF01000041">
    <property type="protein sequence ID" value="SDW73056.1"/>
    <property type="molecule type" value="Genomic_DNA"/>
</dbReference>
<evidence type="ECO:0000313" key="5">
    <source>
        <dbReference type="EMBL" id="SDW73056.1"/>
    </source>
</evidence>
<evidence type="ECO:0000256" key="1">
    <source>
        <dbReference type="ARBA" id="ARBA00022448"/>
    </source>
</evidence>
<dbReference type="InterPro" id="IPR051782">
    <property type="entry name" value="ABC_Transporter_VariousFunc"/>
</dbReference>
<dbReference type="InterPro" id="IPR003439">
    <property type="entry name" value="ABC_transporter-like_ATP-bd"/>
</dbReference>
<dbReference type="AlphaFoldDB" id="A0A1H2VXR7"/>
<evidence type="ECO:0000256" key="2">
    <source>
        <dbReference type="ARBA" id="ARBA00022741"/>
    </source>
</evidence>
<dbReference type="GO" id="GO:0016887">
    <property type="term" value="F:ATP hydrolysis activity"/>
    <property type="evidence" value="ECO:0007669"/>
    <property type="project" value="InterPro"/>
</dbReference>
<keyword evidence="1" id="KW-0813">Transport</keyword>
<reference evidence="5 6" key="1">
    <citation type="submission" date="2016-10" db="EMBL/GenBank/DDBJ databases">
        <authorList>
            <person name="de Groot N.N."/>
        </authorList>
    </citation>
    <scope>NUCLEOTIDE SEQUENCE [LARGE SCALE GENOMIC DNA]</scope>
    <source>
        <strain evidence="5 6">S3b</strain>
    </source>
</reference>
<proteinExistence type="predicted"/>
<dbReference type="SUPFAM" id="SSF52540">
    <property type="entry name" value="P-loop containing nucleoside triphosphate hydrolases"/>
    <property type="match status" value="1"/>
</dbReference>
<dbReference type="Pfam" id="PF00005">
    <property type="entry name" value="ABC_tran"/>
    <property type="match status" value="1"/>
</dbReference>
<dbReference type="Gene3D" id="3.40.50.300">
    <property type="entry name" value="P-loop containing nucleotide triphosphate hydrolases"/>
    <property type="match status" value="1"/>
</dbReference>
<organism evidence="5 6">
    <name type="scientific">Kandleria vitulina</name>
    <dbReference type="NCBI Taxonomy" id="1630"/>
    <lineage>
        <taxon>Bacteria</taxon>
        <taxon>Bacillati</taxon>
        <taxon>Bacillota</taxon>
        <taxon>Erysipelotrichia</taxon>
        <taxon>Erysipelotrichales</taxon>
        <taxon>Coprobacillaceae</taxon>
        <taxon>Kandleria</taxon>
    </lineage>
</organism>
<dbReference type="SMART" id="SM00382">
    <property type="entry name" value="AAA"/>
    <property type="match status" value="1"/>
</dbReference>
<feature type="domain" description="ABC transporter" evidence="4">
    <location>
        <begin position="2"/>
        <end position="218"/>
    </location>
</feature>
<dbReference type="CDD" id="cd03230">
    <property type="entry name" value="ABC_DR_subfamily_A"/>
    <property type="match status" value="1"/>
</dbReference>
<sequence>MLKMQNVKKTYKDFQLDVSLEIKSGTVVGLLGENGSGKTTVFKALLGLISIDEGSIYSVEDKNDVGVVFSDSMLSQYYTVKDISTILKAFYKHFDEKFFLTKAVEMKLPLKKTIKKFSTGMKAKLKVLMALSHQAKVLILDEPTTGLDISARMDIYDMLRDYMEEDESRTILISSHITNDLDTLCDEIYIINDGKINFHEDIDRINETYGLIKCSEKEWQTLDKQFISNYCKEKWGYGAITNEKQFYLENYPKMIIENINLDDILLMNIKGERL</sequence>
<dbReference type="PANTHER" id="PTHR42939">
    <property type="entry name" value="ABC TRANSPORTER ATP-BINDING PROTEIN ALBC-RELATED"/>
    <property type="match status" value="1"/>
</dbReference>
<dbReference type="InterPro" id="IPR003593">
    <property type="entry name" value="AAA+_ATPase"/>
</dbReference>
<dbReference type="InterPro" id="IPR027417">
    <property type="entry name" value="P-loop_NTPase"/>
</dbReference>
<dbReference type="PROSITE" id="PS50893">
    <property type="entry name" value="ABC_TRANSPORTER_2"/>
    <property type="match status" value="1"/>
</dbReference>
<dbReference type="Proteomes" id="UP000182429">
    <property type="component" value="Unassembled WGS sequence"/>
</dbReference>
<dbReference type="STRING" id="1630.SAMN05216514_11634"/>
<evidence type="ECO:0000259" key="4">
    <source>
        <dbReference type="PROSITE" id="PS50893"/>
    </source>
</evidence>
<keyword evidence="2" id="KW-0547">Nucleotide-binding</keyword>
<name>A0A1H2VXR7_9FIRM</name>
<evidence type="ECO:0000313" key="6">
    <source>
        <dbReference type="Proteomes" id="UP000182429"/>
    </source>
</evidence>
<accession>A0A1H2VXR7</accession>
<protein>
    <submittedName>
        <fullName evidence="5">ABC-2 type transport system ATP-binding protein</fullName>
    </submittedName>
</protein>
<keyword evidence="3 5" id="KW-0067">ATP-binding</keyword>
<dbReference type="GO" id="GO:0005524">
    <property type="term" value="F:ATP binding"/>
    <property type="evidence" value="ECO:0007669"/>
    <property type="project" value="UniProtKB-KW"/>
</dbReference>
<dbReference type="eggNOG" id="COG1131">
    <property type="taxonomic scope" value="Bacteria"/>
</dbReference>
<gene>
    <name evidence="5" type="ORF">SAMN04487759_14110</name>
</gene>